<feature type="compositionally biased region" description="Basic and acidic residues" evidence="3">
    <location>
        <begin position="792"/>
        <end position="815"/>
    </location>
</feature>
<feature type="compositionally biased region" description="Polar residues" evidence="3">
    <location>
        <begin position="749"/>
        <end position="767"/>
    </location>
</feature>
<reference evidence="4" key="1">
    <citation type="journal article" date="2014" name="Genome Announc.">
        <title>De novo whole-genome sequence and genome annotation of Lichtheimia ramosa.</title>
        <authorList>
            <person name="Linde J."/>
            <person name="Schwartze V."/>
            <person name="Binder U."/>
            <person name="Lass-Florl C."/>
            <person name="Voigt K."/>
            <person name="Horn F."/>
        </authorList>
    </citation>
    <scope>NUCLEOTIDE SEQUENCE</scope>
    <source>
        <strain evidence="4">JMRC FSU:6197</strain>
    </source>
</reference>
<dbReference type="GO" id="GO:0019903">
    <property type="term" value="F:protein phosphatase binding"/>
    <property type="evidence" value="ECO:0007669"/>
    <property type="project" value="InterPro"/>
</dbReference>
<sequence length="821" mass="93122">MFWRFGFHNPSAIDTLLDREDIELEDILEEEDLLQEAKSHNQKLIDFLSKTENLNKLLTYITATDLDESRRFKYPFLACEIMACEIPQIVDAIVLENKGMLESFWTFLDRPAPPRRRAADETKEQDDHDEEAHLDSLQAQYFCKTISVFLTKRTGEVLDFIKSKPEHLEQILGHLQTSAIMDLLLTLVRVEELSEGKGIVQWLSDHGLLDNLVDRLDPYLDSEEHSVAQQCICEIIRMSQTSLMESPSIGLNDLIIDLKSERVIRKLADFMLDTKAPNSTSTLINGVTIVIDLIRHNNSDMDNDPMLNGAYGYGANAAIRQVSVSLADMLKVLAERVGDFNQLLIKPRSVNAPMRTTLGEQMPLGFERLKICELFAELLHCSNMSNLNGEENEAEEDEDDKDEESIKESDDVKSEDKQEPDTTKDASTTADGTTIGDYLKMQFVENRVMPTCVDLFFAFPWNNFLHYVIYDMLHQIFNGRMDKGYNRNLAISVFKDGKLTDRMVQAQKANDEECAKPKGMRLGYMGHLTFIADEIIKLFEGYPEAVLSQVKDDIDLESWNAYCNNELKETKERDRLPLAGPRPNDGLDGAATDEEDEEPMDGVTARQYSRYLSQQDGDLDDDEDEETENWITGRDDFDREYSYGTAFGMGANDGHMGGTHDDLDDDEEYGSDDDEESGRVPADWSRGFAGLPQTSMLHRTQSHIRDSEEVDDEDEQQHDKSAATTTKSKNTTTAPVNEDDDEDDPFGDFTSSDSNQEWTEGFSSQFESIHISGEGNTSTTAKSDNKSPVNHDYVRAVKTKEEEDAKLGKEYRPEEEQQGEI</sequence>
<feature type="compositionally biased region" description="Basic and acidic residues" evidence="3">
    <location>
        <begin position="404"/>
        <end position="424"/>
    </location>
</feature>
<comment type="similarity">
    <text evidence="1">Belongs to the SAPS family.</text>
</comment>
<evidence type="ECO:0000256" key="2">
    <source>
        <dbReference type="ARBA" id="ARBA00023306"/>
    </source>
</evidence>
<dbReference type="GO" id="GO:0005829">
    <property type="term" value="C:cytosol"/>
    <property type="evidence" value="ECO:0007669"/>
    <property type="project" value="TreeGrafter"/>
</dbReference>
<feature type="compositionally biased region" description="Polar residues" evidence="3">
    <location>
        <begin position="606"/>
        <end position="615"/>
    </location>
</feature>
<feature type="compositionally biased region" description="Acidic residues" evidence="3">
    <location>
        <begin position="390"/>
        <end position="403"/>
    </location>
</feature>
<dbReference type="Pfam" id="PF04499">
    <property type="entry name" value="SAPS"/>
    <property type="match status" value="1"/>
</dbReference>
<feature type="compositionally biased region" description="Acidic residues" evidence="3">
    <location>
        <begin position="617"/>
        <end position="628"/>
    </location>
</feature>
<feature type="compositionally biased region" description="Acidic residues" evidence="3">
    <location>
        <begin position="662"/>
        <end position="676"/>
    </location>
</feature>
<feature type="compositionally biased region" description="Acidic residues" evidence="3">
    <location>
        <begin position="591"/>
        <end position="600"/>
    </location>
</feature>
<feature type="compositionally biased region" description="Low complexity" evidence="3">
    <location>
        <begin position="722"/>
        <end position="734"/>
    </location>
</feature>
<dbReference type="PANTHER" id="PTHR12634">
    <property type="entry name" value="SIT4 YEAST -ASSOCIATING PROTEIN-RELATED"/>
    <property type="match status" value="1"/>
</dbReference>
<name>A0A077WKV7_9FUNG</name>
<feature type="region of interest" description="Disordered" evidence="3">
    <location>
        <begin position="387"/>
        <end position="431"/>
    </location>
</feature>
<dbReference type="GO" id="GO:0019888">
    <property type="term" value="F:protein phosphatase regulator activity"/>
    <property type="evidence" value="ECO:0007669"/>
    <property type="project" value="TreeGrafter"/>
</dbReference>
<feature type="region of interest" description="Disordered" evidence="3">
    <location>
        <begin position="572"/>
        <end position="821"/>
    </location>
</feature>
<dbReference type="GO" id="GO:0005634">
    <property type="term" value="C:nucleus"/>
    <property type="evidence" value="ECO:0007669"/>
    <property type="project" value="TreeGrafter"/>
</dbReference>
<dbReference type="OrthoDB" id="295029at2759"/>
<dbReference type="AlphaFoldDB" id="A0A077WKV7"/>
<proteinExistence type="inferred from homology"/>
<organism evidence="4">
    <name type="scientific">Lichtheimia ramosa</name>
    <dbReference type="NCBI Taxonomy" id="688394"/>
    <lineage>
        <taxon>Eukaryota</taxon>
        <taxon>Fungi</taxon>
        <taxon>Fungi incertae sedis</taxon>
        <taxon>Mucoromycota</taxon>
        <taxon>Mucoromycotina</taxon>
        <taxon>Mucoromycetes</taxon>
        <taxon>Mucorales</taxon>
        <taxon>Lichtheimiaceae</taxon>
        <taxon>Lichtheimia</taxon>
    </lineage>
</organism>
<evidence type="ECO:0000256" key="1">
    <source>
        <dbReference type="ARBA" id="ARBA00006180"/>
    </source>
</evidence>
<evidence type="ECO:0000256" key="3">
    <source>
        <dbReference type="SAM" id="MobiDB-lite"/>
    </source>
</evidence>
<gene>
    <name evidence="4" type="ORF">LRAMOSA01767</name>
</gene>
<feature type="compositionally biased region" description="Polar residues" evidence="3">
    <location>
        <begin position="774"/>
        <end position="788"/>
    </location>
</feature>
<dbReference type="PANTHER" id="PTHR12634:SF8">
    <property type="entry name" value="FIERY MOUNTAIN, ISOFORM D"/>
    <property type="match status" value="1"/>
</dbReference>
<accession>A0A077WKV7</accession>
<protein>
    <submittedName>
        <fullName evidence="4">Uncharacterized protein</fullName>
    </submittedName>
</protein>
<dbReference type="EMBL" id="LK023324">
    <property type="protein sequence ID" value="CDS07818.1"/>
    <property type="molecule type" value="Genomic_DNA"/>
</dbReference>
<keyword evidence="2" id="KW-0131">Cell cycle</keyword>
<feature type="compositionally biased region" description="Acidic residues" evidence="3">
    <location>
        <begin position="737"/>
        <end position="746"/>
    </location>
</feature>
<dbReference type="InterPro" id="IPR007587">
    <property type="entry name" value="SAPS"/>
</dbReference>
<evidence type="ECO:0000313" key="4">
    <source>
        <dbReference type="EMBL" id="CDS07818.1"/>
    </source>
</evidence>